<organism evidence="1 2">
    <name type="scientific">Elysia marginata</name>
    <dbReference type="NCBI Taxonomy" id="1093978"/>
    <lineage>
        <taxon>Eukaryota</taxon>
        <taxon>Metazoa</taxon>
        <taxon>Spiralia</taxon>
        <taxon>Lophotrochozoa</taxon>
        <taxon>Mollusca</taxon>
        <taxon>Gastropoda</taxon>
        <taxon>Heterobranchia</taxon>
        <taxon>Euthyneura</taxon>
        <taxon>Panpulmonata</taxon>
        <taxon>Sacoglossa</taxon>
        <taxon>Placobranchoidea</taxon>
        <taxon>Plakobranchidae</taxon>
        <taxon>Elysia</taxon>
    </lineage>
</organism>
<reference evidence="1 2" key="1">
    <citation type="journal article" date="2021" name="Elife">
        <title>Chloroplast acquisition without the gene transfer in kleptoplastic sea slugs, Plakobranchus ocellatus.</title>
        <authorList>
            <person name="Maeda T."/>
            <person name="Takahashi S."/>
            <person name="Yoshida T."/>
            <person name="Shimamura S."/>
            <person name="Takaki Y."/>
            <person name="Nagai Y."/>
            <person name="Toyoda A."/>
            <person name="Suzuki Y."/>
            <person name="Arimoto A."/>
            <person name="Ishii H."/>
            <person name="Satoh N."/>
            <person name="Nishiyama T."/>
            <person name="Hasebe M."/>
            <person name="Maruyama T."/>
            <person name="Minagawa J."/>
            <person name="Obokata J."/>
            <person name="Shigenobu S."/>
        </authorList>
    </citation>
    <scope>NUCLEOTIDE SEQUENCE [LARGE SCALE GENOMIC DNA]</scope>
</reference>
<name>A0AAV4I273_9GAST</name>
<dbReference type="EMBL" id="BMAT01002256">
    <property type="protein sequence ID" value="GFS03101.1"/>
    <property type="molecule type" value="Genomic_DNA"/>
</dbReference>
<accession>A0AAV4I273</accession>
<dbReference type="Proteomes" id="UP000762676">
    <property type="component" value="Unassembled WGS sequence"/>
</dbReference>
<evidence type="ECO:0000313" key="2">
    <source>
        <dbReference type="Proteomes" id="UP000762676"/>
    </source>
</evidence>
<gene>
    <name evidence="1" type="ORF">ElyMa_001141400</name>
</gene>
<sequence length="122" mass="13870">MKLIVKLPTEVGGSILFMDARKPRFKVRCELFIFSAERCNGIALIYGSLKDHRQLGQDDTAYPDVPGQKTGETPISLTILEARWRLFGHILRQAINTPPNVAITKYFKTEEANDEADQKHRL</sequence>
<comment type="caution">
    <text evidence="1">The sequence shown here is derived from an EMBL/GenBank/DDBJ whole genome shotgun (WGS) entry which is preliminary data.</text>
</comment>
<protein>
    <submittedName>
        <fullName evidence="1">Uncharacterized protein</fullName>
    </submittedName>
</protein>
<evidence type="ECO:0000313" key="1">
    <source>
        <dbReference type="EMBL" id="GFS03101.1"/>
    </source>
</evidence>
<dbReference type="AlphaFoldDB" id="A0AAV4I273"/>
<keyword evidence="2" id="KW-1185">Reference proteome</keyword>
<proteinExistence type="predicted"/>